<dbReference type="InterPro" id="IPR034015">
    <property type="entry name" value="M1_LTA4H"/>
</dbReference>
<protein>
    <submittedName>
        <fullName evidence="1">Uncharacterized protein</fullName>
    </submittedName>
</protein>
<name>A0ABP0QVN4_9DINO</name>
<dbReference type="InterPro" id="IPR002775">
    <property type="entry name" value="DNA/RNA-bd_Alba-like"/>
</dbReference>
<proteinExistence type="predicted"/>
<reference evidence="1 2" key="1">
    <citation type="submission" date="2024-02" db="EMBL/GenBank/DDBJ databases">
        <authorList>
            <person name="Chen Y."/>
            <person name="Shah S."/>
            <person name="Dougan E. K."/>
            <person name="Thang M."/>
            <person name="Chan C."/>
        </authorList>
    </citation>
    <scope>NUCLEOTIDE SEQUENCE [LARGE SCALE GENOMIC DNA]</scope>
</reference>
<dbReference type="Proteomes" id="UP001642484">
    <property type="component" value="Unassembled WGS sequence"/>
</dbReference>
<organism evidence="1 2">
    <name type="scientific">Durusdinium trenchii</name>
    <dbReference type="NCBI Taxonomy" id="1381693"/>
    <lineage>
        <taxon>Eukaryota</taxon>
        <taxon>Sar</taxon>
        <taxon>Alveolata</taxon>
        <taxon>Dinophyceae</taxon>
        <taxon>Suessiales</taxon>
        <taxon>Symbiodiniaceae</taxon>
        <taxon>Durusdinium</taxon>
    </lineage>
</organism>
<sequence length="708" mass="78525">MTELKITAKKGTGFYIRAAATFLRGTDEKPPVPSVILSGTGSATTTVVETAHAIQKQGLAKITRVETGYPTTGGQSTARLAVTLTADWPFPDPSSYCNFDEVRVESYALDLEINFEKGILQGSIELELLAIQESSRLVLDTRSLSISRVTADGASASFQLGSAGRKSEALGEALEIELPKKLSPGEKAKVHIEYATAPDAVAIQILSPEQTQGKKHPYLFTQCQAIHARCLMPCQDTPGVKSKYTAKMTAPSPLTVLMSAVPEGEPKEVDGKRCFYFTQKVPIPSYLLAIACGNLASRRLGPRSHVWSEPEAVEACAFEFSNTEKFMSIGEKLFGEYVWGIYDLLVLPPSFPYGGMENPCLTFVTPTLLAGDRSLADVVAHEITHSWFGNLCTNRSWECFWLNEGFTKFGETRIMGNMNGADYEQLLLRNDCLKLSEDVALFGPEHEFTKLCPQLKGVDPDDAFSGIPYMKGELMLRHLEKIVGQERFEAYLRAHVKRFSGGCLDENDFKNFFLEHFSSEPAVKEVDWQKWFYGRGMPEMPALHSTLAEKVELLFSSLKGGYDGAAEDIKDWFPKQTELLLDRLVDYAREQAAAGKAVEVQGRLNAWNEAFGFDSTKNAEIRFRWLMLALACNDPSRVDAAIAMAQEVGRMKFTRPLYRELIKEPSRLPKAKTAFEAAKGSYHPHLGRKDSGRVVSLLPSVVWQTPRG</sequence>
<dbReference type="CDD" id="cd09599">
    <property type="entry name" value="M1_LTA4H"/>
    <property type="match status" value="1"/>
</dbReference>
<dbReference type="Gene3D" id="1.25.40.320">
    <property type="entry name" value="Peptidase M1, leukotriene A4 hydrolase/aminopeptidase C-terminal domain"/>
    <property type="match status" value="1"/>
</dbReference>
<dbReference type="Gene3D" id="3.30.2010.30">
    <property type="match status" value="1"/>
</dbReference>
<dbReference type="InterPro" id="IPR045357">
    <property type="entry name" value="Aminopeptidase_N-like_N"/>
</dbReference>
<dbReference type="SUPFAM" id="SSF63737">
    <property type="entry name" value="Leukotriene A4 hydrolase N-terminal domain"/>
    <property type="match status" value="1"/>
</dbReference>
<dbReference type="Pfam" id="PF17900">
    <property type="entry name" value="Peptidase_M1_N"/>
    <property type="match status" value="1"/>
</dbReference>
<keyword evidence="2" id="KW-1185">Reference proteome</keyword>
<dbReference type="InterPro" id="IPR027268">
    <property type="entry name" value="Peptidase_M4/M1_CTD_sf"/>
</dbReference>
<dbReference type="InterPro" id="IPR049980">
    <property type="entry name" value="LTA4H_cat"/>
</dbReference>
<dbReference type="InterPro" id="IPR014782">
    <property type="entry name" value="Peptidase_M1_dom"/>
</dbReference>
<dbReference type="Gene3D" id="2.60.40.1730">
    <property type="entry name" value="tricorn interacting facor f3 domain"/>
    <property type="match status" value="1"/>
</dbReference>
<dbReference type="PANTHER" id="PTHR45726">
    <property type="entry name" value="LEUKOTRIENE A-4 HYDROLASE"/>
    <property type="match status" value="1"/>
</dbReference>
<dbReference type="InterPro" id="IPR001930">
    <property type="entry name" value="Peptidase_M1"/>
</dbReference>
<dbReference type="InterPro" id="IPR038502">
    <property type="entry name" value="M1_LTA-4_hydro/amino_C_sf"/>
</dbReference>
<dbReference type="Gene3D" id="1.10.390.10">
    <property type="entry name" value="Neutral Protease Domain 2"/>
    <property type="match status" value="1"/>
</dbReference>
<dbReference type="Gene3D" id="3.30.110.20">
    <property type="entry name" value="Alba-like domain"/>
    <property type="match status" value="1"/>
</dbReference>
<dbReference type="EMBL" id="CAXAMN010025028">
    <property type="protein sequence ID" value="CAK9092044.1"/>
    <property type="molecule type" value="Genomic_DNA"/>
</dbReference>
<evidence type="ECO:0000313" key="1">
    <source>
        <dbReference type="EMBL" id="CAK9092044.1"/>
    </source>
</evidence>
<dbReference type="InterPro" id="IPR036882">
    <property type="entry name" value="Alba-like_dom_sf"/>
</dbReference>
<accession>A0ABP0QVN4</accession>
<dbReference type="SUPFAM" id="SSF82704">
    <property type="entry name" value="AlbA-like"/>
    <property type="match status" value="1"/>
</dbReference>
<dbReference type="SMART" id="SM01263">
    <property type="entry name" value="Leuk-A4-hydro_C"/>
    <property type="match status" value="1"/>
</dbReference>
<dbReference type="PRINTS" id="PR00756">
    <property type="entry name" value="ALADIPTASE"/>
</dbReference>
<dbReference type="SUPFAM" id="SSF48371">
    <property type="entry name" value="ARM repeat"/>
    <property type="match status" value="1"/>
</dbReference>
<dbReference type="Pfam" id="PF01433">
    <property type="entry name" value="Peptidase_M1"/>
    <property type="match status" value="1"/>
</dbReference>
<gene>
    <name evidence="1" type="ORF">CCMP2556_LOCUS44093</name>
</gene>
<dbReference type="Pfam" id="PF09127">
    <property type="entry name" value="Leuk-A4-hydro_C"/>
    <property type="match status" value="1"/>
</dbReference>
<dbReference type="PANTHER" id="PTHR45726:SF3">
    <property type="entry name" value="LEUKOTRIENE A-4 HYDROLASE"/>
    <property type="match status" value="1"/>
</dbReference>
<dbReference type="InterPro" id="IPR015211">
    <property type="entry name" value="Peptidase_M1_C"/>
</dbReference>
<dbReference type="InterPro" id="IPR042097">
    <property type="entry name" value="Aminopeptidase_N-like_N_sf"/>
</dbReference>
<dbReference type="SUPFAM" id="SSF55486">
    <property type="entry name" value="Metalloproteases ('zincins'), catalytic domain"/>
    <property type="match status" value="1"/>
</dbReference>
<evidence type="ECO:0000313" key="2">
    <source>
        <dbReference type="Proteomes" id="UP001642484"/>
    </source>
</evidence>
<dbReference type="InterPro" id="IPR016024">
    <property type="entry name" value="ARM-type_fold"/>
</dbReference>
<dbReference type="Pfam" id="PF01918">
    <property type="entry name" value="Alba"/>
    <property type="match status" value="1"/>
</dbReference>
<comment type="caution">
    <text evidence="1">The sequence shown here is derived from an EMBL/GenBank/DDBJ whole genome shotgun (WGS) entry which is preliminary data.</text>
</comment>